<dbReference type="Proteomes" id="UP000198855">
    <property type="component" value="Unassembled WGS sequence"/>
</dbReference>
<dbReference type="PROSITE" id="PS51257">
    <property type="entry name" value="PROKAR_LIPOPROTEIN"/>
    <property type="match status" value="1"/>
</dbReference>
<dbReference type="EMBL" id="FOMT01000002">
    <property type="protein sequence ID" value="SFE19665.1"/>
    <property type="molecule type" value="Genomic_DNA"/>
</dbReference>
<dbReference type="RefSeq" id="WP_091185594.1">
    <property type="nucleotide sequence ID" value="NZ_FOMT01000002.1"/>
</dbReference>
<dbReference type="InterPro" id="IPR058087">
    <property type="entry name" value="XAC2610_dom"/>
</dbReference>
<dbReference type="OrthoDB" id="2631174at2"/>
<evidence type="ECO:0008006" key="3">
    <source>
        <dbReference type="Google" id="ProtNLM"/>
    </source>
</evidence>
<keyword evidence="2" id="KW-1185">Reference proteome</keyword>
<dbReference type="AlphaFoldDB" id="A0A1I1YJ98"/>
<name>A0A1I1YJ98_9BACL</name>
<reference evidence="2" key="1">
    <citation type="submission" date="2016-10" db="EMBL/GenBank/DDBJ databases">
        <authorList>
            <person name="Varghese N."/>
            <person name="Submissions S."/>
        </authorList>
    </citation>
    <scope>NUCLEOTIDE SEQUENCE [LARGE SCALE GENOMIC DNA]</scope>
    <source>
        <strain evidence="2">CGMCC 1.10784</strain>
    </source>
</reference>
<organism evidence="1 2">
    <name type="scientific">Paenibacillus catalpae</name>
    <dbReference type="NCBI Taxonomy" id="1045775"/>
    <lineage>
        <taxon>Bacteria</taxon>
        <taxon>Bacillati</taxon>
        <taxon>Bacillota</taxon>
        <taxon>Bacilli</taxon>
        <taxon>Bacillales</taxon>
        <taxon>Paenibacillaceae</taxon>
        <taxon>Paenibacillus</taxon>
    </lineage>
</organism>
<dbReference type="STRING" id="1045775.SAMN05216378_2678"/>
<dbReference type="NCBIfam" id="NF047539">
    <property type="entry name" value="XAC2610_fam"/>
    <property type="match status" value="1"/>
</dbReference>
<protein>
    <recommendedName>
        <fullName evidence="3">Lipoprotein</fullName>
    </recommendedName>
</protein>
<evidence type="ECO:0000313" key="2">
    <source>
        <dbReference type="Proteomes" id="UP000198855"/>
    </source>
</evidence>
<sequence>MRTTIGIYLVFMILLTGCTAAESGNIVRYKYFQPESDEKKYMMKIFGHPDVEEESSSYQTNKIKVYSPEKKLLQSISIEDAGSWDGESLGVTIEDMNFDGNPDLAIQHFIPAGPNIPYLCWLWDPMSKQFISNKELEEIPSPEFDPINQTIRSSVRENAAIHVDNLYKYIDGKPVLVKSVKNEYDPDKEGYQVTISELVSGQMQVTGQYEEAAK</sequence>
<proteinExistence type="predicted"/>
<accession>A0A1I1YJ98</accession>
<evidence type="ECO:0000313" key="1">
    <source>
        <dbReference type="EMBL" id="SFE19665.1"/>
    </source>
</evidence>
<gene>
    <name evidence="1" type="ORF">SAMN05216378_2678</name>
</gene>